<dbReference type="RefSeq" id="WP_342158730.1">
    <property type="nucleotide sequence ID" value="NZ_JBCDNA010000001.1"/>
</dbReference>
<name>A0ABU9KXT0_9FLAO</name>
<dbReference type="SUPFAM" id="SSF75169">
    <property type="entry name" value="DsrEFH-like"/>
    <property type="match status" value="1"/>
</dbReference>
<evidence type="ECO:0000313" key="2">
    <source>
        <dbReference type="Proteomes" id="UP001474120"/>
    </source>
</evidence>
<accession>A0ABU9KXT0</accession>
<reference evidence="1 2" key="1">
    <citation type="submission" date="2024-04" db="EMBL/GenBank/DDBJ databases">
        <title>whole genome sequencing of Lutimonas vermicola strain IMCC1616.</title>
        <authorList>
            <person name="Bae S.S."/>
        </authorList>
    </citation>
    <scope>NUCLEOTIDE SEQUENCE [LARGE SCALE GENOMIC DNA]</scope>
    <source>
        <strain evidence="1 2">IMCC1616</strain>
    </source>
</reference>
<dbReference type="PANTHER" id="PTHR37691">
    <property type="entry name" value="BLR3518 PROTEIN"/>
    <property type="match status" value="1"/>
</dbReference>
<dbReference type="PANTHER" id="PTHR37691:SF1">
    <property type="entry name" value="BLR3518 PROTEIN"/>
    <property type="match status" value="1"/>
</dbReference>
<sequence>MKYFLFIIVANISVTIGYSQKQKTKTGPVFEDFGAVFTIDNADLLLDEDKMYKVIFDVYTDEKKAGHMNSLINTVARFMNMHAQNGLHEDHMEIIVVLHGAATKNALSEKAFKKEFKTKHPNEALIEALTDKKVKIYVCGQSMKSKGYEAKDISEDVQISLSALTVLVKYQSEGYQLINFN</sequence>
<gene>
    <name evidence="1" type="ORF">AABB81_03780</name>
</gene>
<keyword evidence="2" id="KW-1185">Reference proteome</keyword>
<proteinExistence type="predicted"/>
<comment type="caution">
    <text evidence="1">The sequence shown here is derived from an EMBL/GenBank/DDBJ whole genome shotgun (WGS) entry which is preliminary data.</text>
</comment>
<dbReference type="Gene3D" id="3.40.1260.10">
    <property type="entry name" value="DsrEFH-like"/>
    <property type="match status" value="1"/>
</dbReference>
<dbReference type="EMBL" id="JBCDNA010000001">
    <property type="protein sequence ID" value="MEL4455000.1"/>
    <property type="molecule type" value="Genomic_DNA"/>
</dbReference>
<organism evidence="1 2">
    <name type="scientific">Lutimonas vermicola</name>
    <dbReference type="NCBI Taxonomy" id="414288"/>
    <lineage>
        <taxon>Bacteria</taxon>
        <taxon>Pseudomonadati</taxon>
        <taxon>Bacteroidota</taxon>
        <taxon>Flavobacteriia</taxon>
        <taxon>Flavobacteriales</taxon>
        <taxon>Flavobacteriaceae</taxon>
        <taxon>Lutimonas</taxon>
    </lineage>
</organism>
<dbReference type="Pfam" id="PF02635">
    <property type="entry name" value="DsrE"/>
    <property type="match status" value="1"/>
</dbReference>
<dbReference type="InterPro" id="IPR027396">
    <property type="entry name" value="DsrEFH-like"/>
</dbReference>
<evidence type="ECO:0000313" key="1">
    <source>
        <dbReference type="EMBL" id="MEL4455000.1"/>
    </source>
</evidence>
<dbReference type="Proteomes" id="UP001474120">
    <property type="component" value="Unassembled WGS sequence"/>
</dbReference>
<dbReference type="InterPro" id="IPR003787">
    <property type="entry name" value="Sulphur_relay_DsrE/F-like"/>
</dbReference>
<protein>
    <submittedName>
        <fullName evidence="1">DsrE family protein</fullName>
    </submittedName>
</protein>